<dbReference type="Pfam" id="PF09912">
    <property type="entry name" value="DUF2141"/>
    <property type="match status" value="1"/>
</dbReference>
<dbReference type="RefSeq" id="WP_188315251.1">
    <property type="nucleotide sequence ID" value="NZ_JABTCG010000005.1"/>
</dbReference>
<name>A0ABR7VGY4_9FLAO</name>
<dbReference type="Proteomes" id="UP000598350">
    <property type="component" value="Unassembled WGS sequence"/>
</dbReference>
<keyword evidence="2" id="KW-1185">Reference proteome</keyword>
<sequence>MRNLILGIVFLFGSYACGQDNSLSIKIEGIKSERGKILYTVFSDNVGFPSDVGKAIQRGLVHIKNGMADIRLDLPNGEYAVMVFHDEDDDNELKTNWFGMPKEGVGNSNNHKGIPSFKKSVFKLVEDKSIMISLWYM</sequence>
<gene>
    <name evidence="1" type="ORF">HPE63_15820</name>
</gene>
<reference evidence="1 2" key="1">
    <citation type="submission" date="2020-05" db="EMBL/GenBank/DDBJ databases">
        <title>The draft genome sequence of Maribacter arenosus CAU 1321.</title>
        <authorList>
            <person name="Mu L."/>
        </authorList>
    </citation>
    <scope>NUCLEOTIDE SEQUENCE [LARGE SCALE GENOMIC DNA]</scope>
    <source>
        <strain evidence="1 2">CAU 1321</strain>
    </source>
</reference>
<evidence type="ECO:0000313" key="1">
    <source>
        <dbReference type="EMBL" id="MBD0852150.1"/>
    </source>
</evidence>
<organism evidence="1 2">
    <name type="scientific">Maribacter arenosus</name>
    <dbReference type="NCBI Taxonomy" id="1854708"/>
    <lineage>
        <taxon>Bacteria</taxon>
        <taxon>Pseudomonadati</taxon>
        <taxon>Bacteroidota</taxon>
        <taxon>Flavobacteriia</taxon>
        <taxon>Flavobacteriales</taxon>
        <taxon>Flavobacteriaceae</taxon>
        <taxon>Maribacter</taxon>
    </lineage>
</organism>
<accession>A0ABR7VGY4</accession>
<dbReference type="InterPro" id="IPR018673">
    <property type="entry name" value="DUF2141"/>
</dbReference>
<protein>
    <submittedName>
        <fullName evidence="1">DUF2141 domain-containing protein</fullName>
    </submittedName>
</protein>
<dbReference type="PROSITE" id="PS51257">
    <property type="entry name" value="PROKAR_LIPOPROTEIN"/>
    <property type="match status" value="1"/>
</dbReference>
<dbReference type="EMBL" id="JABTCG010000005">
    <property type="protein sequence ID" value="MBD0852150.1"/>
    <property type="molecule type" value="Genomic_DNA"/>
</dbReference>
<comment type="caution">
    <text evidence="1">The sequence shown here is derived from an EMBL/GenBank/DDBJ whole genome shotgun (WGS) entry which is preliminary data.</text>
</comment>
<proteinExistence type="predicted"/>
<evidence type="ECO:0000313" key="2">
    <source>
        <dbReference type="Proteomes" id="UP000598350"/>
    </source>
</evidence>